<evidence type="ECO:0000313" key="1">
    <source>
        <dbReference type="EMBL" id="GAA2113202.1"/>
    </source>
</evidence>
<protein>
    <submittedName>
        <fullName evidence="1">Uncharacterized protein</fullName>
    </submittedName>
</protein>
<dbReference type="EMBL" id="BAAAMQ010000015">
    <property type="protein sequence ID" value="GAA2113202.1"/>
    <property type="molecule type" value="Genomic_DNA"/>
</dbReference>
<comment type="caution">
    <text evidence="1">The sequence shown here is derived from an EMBL/GenBank/DDBJ whole genome shotgun (WGS) entry which is preliminary data.</text>
</comment>
<reference evidence="1 2" key="1">
    <citation type="journal article" date="2019" name="Int. J. Syst. Evol. Microbiol.">
        <title>The Global Catalogue of Microorganisms (GCM) 10K type strain sequencing project: providing services to taxonomists for standard genome sequencing and annotation.</title>
        <authorList>
            <consortium name="The Broad Institute Genomics Platform"/>
            <consortium name="The Broad Institute Genome Sequencing Center for Infectious Disease"/>
            <person name="Wu L."/>
            <person name="Ma J."/>
        </authorList>
    </citation>
    <scope>NUCLEOTIDE SEQUENCE [LARGE SCALE GENOMIC DNA]</scope>
    <source>
        <strain evidence="1 2">JCM 13813</strain>
    </source>
</reference>
<accession>A0ABN2XMM6</accession>
<keyword evidence="2" id="KW-1185">Reference proteome</keyword>
<name>A0ABN2XMM6_9ACTN</name>
<organism evidence="1 2">
    <name type="scientific">Nocardioides furvisabuli</name>
    <dbReference type="NCBI Taxonomy" id="375542"/>
    <lineage>
        <taxon>Bacteria</taxon>
        <taxon>Bacillati</taxon>
        <taxon>Actinomycetota</taxon>
        <taxon>Actinomycetes</taxon>
        <taxon>Propionibacteriales</taxon>
        <taxon>Nocardioidaceae</taxon>
        <taxon>Nocardioides</taxon>
    </lineage>
</organism>
<dbReference type="RefSeq" id="WP_231251408.1">
    <property type="nucleotide sequence ID" value="NZ_BAAAMQ010000015.1"/>
</dbReference>
<evidence type="ECO:0000313" key="2">
    <source>
        <dbReference type="Proteomes" id="UP001501161"/>
    </source>
</evidence>
<gene>
    <name evidence="1" type="ORF">GCM10009726_30560</name>
</gene>
<sequence length="72" mass="7848">MSSDELTPLATAEDHCLVHHFIRQHGRRPTAEELTALAPPVVVPAARPPGDAQAHGLVRAVRRDVARLLSRL</sequence>
<proteinExistence type="predicted"/>
<dbReference type="Proteomes" id="UP001501161">
    <property type="component" value="Unassembled WGS sequence"/>
</dbReference>